<dbReference type="Proteomes" id="UP001144110">
    <property type="component" value="Unassembled WGS sequence"/>
</dbReference>
<evidence type="ECO:0000313" key="4">
    <source>
        <dbReference type="Proteomes" id="UP001144110"/>
    </source>
</evidence>
<dbReference type="SUPFAM" id="SSF53756">
    <property type="entry name" value="UDP-Glycosyltransferase/glycogen phosphorylase"/>
    <property type="match status" value="1"/>
</dbReference>
<dbReference type="InterPro" id="IPR001296">
    <property type="entry name" value="Glyco_trans_1"/>
</dbReference>
<name>A0AAE3TFJ1_9BACT</name>
<dbReference type="PANTHER" id="PTHR12526">
    <property type="entry name" value="GLYCOSYLTRANSFERASE"/>
    <property type="match status" value="1"/>
</dbReference>
<evidence type="ECO:0000259" key="2">
    <source>
        <dbReference type="Pfam" id="PF13439"/>
    </source>
</evidence>
<dbReference type="CDD" id="cd03801">
    <property type="entry name" value="GT4_PimA-like"/>
    <property type="match status" value="1"/>
</dbReference>
<dbReference type="PANTHER" id="PTHR12526:SF622">
    <property type="entry name" value="GLYCOSYLTRANSFERASE (GROUP I)"/>
    <property type="match status" value="1"/>
</dbReference>
<accession>A0AAE3TFJ1</accession>
<protein>
    <submittedName>
        <fullName evidence="3">Glycosyltransferase involved in cell wall bisynthesis</fullName>
    </submittedName>
</protein>
<dbReference type="InterPro" id="IPR028098">
    <property type="entry name" value="Glyco_trans_4-like_N"/>
</dbReference>
<dbReference type="Pfam" id="PF00534">
    <property type="entry name" value="Glycos_transf_1"/>
    <property type="match status" value="1"/>
</dbReference>
<sequence length="376" mass="44096">MLKIIYPIPEKAPSSYARFIQIFNTCNSLANLGLKVEICCSFKKGYEVKDLERFYNIKFSPNLIIKTFPLICIKNFLHLKITSQLIYKLGLVVYLFSQRKKNKYIIFLRYPKLGSLFSFLKRYLNLFIIYEAHEIFSFKNKKLYKIEKDLLNTSDLIICITERLKKEILTIFQIDSQKIHVIPDAVRDDWLNIKNEKEEYIFYAGSLKKWKGVDVLIKAMKYLPGEKLLIAGNGEEFNHLQNMVKEENLQDRIKFLGYIPHAEIPKFLSKAKILVLPNVEEDTSVFTSPLKLFEYMAAGKPIVASDIPCLREVLKHEENAYLVKPRDPIVLAEGIKKVLYDEKLRRKISLKAKEEVKKYTYSIRAQKIKKLIENYL</sequence>
<dbReference type="GO" id="GO:0016757">
    <property type="term" value="F:glycosyltransferase activity"/>
    <property type="evidence" value="ECO:0007669"/>
    <property type="project" value="InterPro"/>
</dbReference>
<feature type="domain" description="Glycosyl transferase family 1" evidence="1">
    <location>
        <begin position="193"/>
        <end position="354"/>
    </location>
</feature>
<proteinExistence type="predicted"/>
<dbReference type="Pfam" id="PF13439">
    <property type="entry name" value="Glyco_transf_4"/>
    <property type="match status" value="1"/>
</dbReference>
<feature type="domain" description="Glycosyltransferase subfamily 4-like N-terminal" evidence="2">
    <location>
        <begin position="22"/>
        <end position="187"/>
    </location>
</feature>
<organism evidence="3 4">
    <name type="scientific">Candidatus Thermodesulfobacterium syntrophicum</name>
    <dbReference type="NCBI Taxonomy" id="3060442"/>
    <lineage>
        <taxon>Bacteria</taxon>
        <taxon>Pseudomonadati</taxon>
        <taxon>Thermodesulfobacteriota</taxon>
        <taxon>Thermodesulfobacteria</taxon>
        <taxon>Thermodesulfobacteriales</taxon>
        <taxon>Thermodesulfobacteriaceae</taxon>
        <taxon>Thermodesulfobacterium</taxon>
    </lineage>
</organism>
<dbReference type="Gene3D" id="3.40.50.2000">
    <property type="entry name" value="Glycogen Phosphorylase B"/>
    <property type="match status" value="2"/>
</dbReference>
<evidence type="ECO:0000313" key="3">
    <source>
        <dbReference type="EMBL" id="MDF2952994.1"/>
    </source>
</evidence>
<gene>
    <name evidence="3" type="ORF">OD816_000239</name>
</gene>
<dbReference type="AlphaFoldDB" id="A0AAE3TFJ1"/>
<reference evidence="3" key="1">
    <citation type="submission" date="2022-11" db="EMBL/GenBank/DDBJ databases">
        <title>Candidatus Alkanophaga archaea from heated hydrothermal vent sediment oxidize petroleum alkanes.</title>
        <authorList>
            <person name="Zehnle H."/>
            <person name="Laso-Perez R."/>
            <person name="Lipp J."/>
            <person name="Teske A."/>
            <person name="Wegener G."/>
        </authorList>
    </citation>
    <scope>NUCLEOTIDE SEQUENCE</scope>
    <source>
        <strain evidence="3">MCA70</strain>
    </source>
</reference>
<comment type="caution">
    <text evidence="3">The sequence shown here is derived from an EMBL/GenBank/DDBJ whole genome shotgun (WGS) entry which is preliminary data.</text>
</comment>
<dbReference type="EMBL" id="JAPHEG010000001">
    <property type="protein sequence ID" value="MDF2952994.1"/>
    <property type="molecule type" value="Genomic_DNA"/>
</dbReference>
<evidence type="ECO:0000259" key="1">
    <source>
        <dbReference type="Pfam" id="PF00534"/>
    </source>
</evidence>